<evidence type="ECO:0000259" key="1">
    <source>
        <dbReference type="Pfam" id="PF04326"/>
    </source>
</evidence>
<dbReference type="InterPro" id="IPR007421">
    <property type="entry name" value="Schlafen_AlbA_2_dom"/>
</dbReference>
<evidence type="ECO:0000313" key="3">
    <source>
        <dbReference type="EMBL" id="MDJ1650013.1"/>
    </source>
</evidence>
<evidence type="ECO:0000259" key="2">
    <source>
        <dbReference type="Pfam" id="PF21247"/>
    </source>
</evidence>
<dbReference type="InterPro" id="IPR038475">
    <property type="entry name" value="RecG_C_sf"/>
</dbReference>
<dbReference type="PANTHER" id="PTHR30595">
    <property type="entry name" value="GLPR-RELATED TRANSCRIPTIONAL REPRESSOR"/>
    <property type="match status" value="1"/>
</dbReference>
<dbReference type="InterPro" id="IPR038461">
    <property type="entry name" value="Schlafen_AlbA_2_dom_sf"/>
</dbReference>
<dbReference type="RefSeq" id="WP_283831358.1">
    <property type="nucleotide sequence ID" value="NZ_JASJEU010000007.1"/>
</dbReference>
<feature type="domain" description="Schlafen AlbA-2" evidence="1">
    <location>
        <begin position="15"/>
        <end position="131"/>
    </location>
</feature>
<dbReference type="Gene3D" id="3.30.565.60">
    <property type="match status" value="1"/>
</dbReference>
<keyword evidence="3" id="KW-0547">Nucleotide-binding</keyword>
<protein>
    <submittedName>
        <fullName evidence="3">ATP-binding protein</fullName>
    </submittedName>
</protein>
<organism evidence="3 4">
    <name type="scientific">Gordonibacter faecis</name>
    <dbReference type="NCBI Taxonomy" id="3047475"/>
    <lineage>
        <taxon>Bacteria</taxon>
        <taxon>Bacillati</taxon>
        <taxon>Actinomycetota</taxon>
        <taxon>Coriobacteriia</taxon>
        <taxon>Eggerthellales</taxon>
        <taxon>Eggerthellaceae</taxon>
        <taxon>Gordonibacter</taxon>
    </lineage>
</organism>
<gene>
    <name evidence="3" type="ORF">QNJ86_04315</name>
</gene>
<reference evidence="3 4" key="1">
    <citation type="submission" date="2023-05" db="EMBL/GenBank/DDBJ databases">
        <title>Gordonibacter KGMB12511T sp. nov., isolated from faeces of healthy Korean.</title>
        <authorList>
            <person name="Kim H.S."/>
            <person name="Kim J.-S."/>
            <person name="Suh M.K."/>
            <person name="Eom M.K."/>
            <person name="Do H.E."/>
            <person name="Lee J.-S."/>
        </authorList>
    </citation>
    <scope>NUCLEOTIDE SEQUENCE [LARGE SCALE GENOMIC DNA]</scope>
    <source>
        <strain evidence="3 4">KGMB12511</strain>
    </source>
</reference>
<dbReference type="Pfam" id="PF21247">
    <property type="entry name" value="Fic-like_C"/>
    <property type="match status" value="1"/>
</dbReference>
<feature type="domain" description="Filamentation induced by cAMP protein Fic-like C-terminal" evidence="2">
    <location>
        <begin position="409"/>
        <end position="472"/>
    </location>
</feature>
<name>A0ABT7DN74_9ACTN</name>
<dbReference type="EMBL" id="JASJEU010000007">
    <property type="protein sequence ID" value="MDJ1650013.1"/>
    <property type="molecule type" value="Genomic_DNA"/>
</dbReference>
<comment type="caution">
    <text evidence="3">The sequence shown here is derived from an EMBL/GenBank/DDBJ whole genome shotgun (WGS) entry which is preliminary data.</text>
</comment>
<dbReference type="Proteomes" id="UP001232750">
    <property type="component" value="Unassembled WGS sequence"/>
</dbReference>
<dbReference type="Gene3D" id="3.30.950.30">
    <property type="entry name" value="Schlafen, AAA domain"/>
    <property type="match status" value="1"/>
</dbReference>
<keyword evidence="4" id="KW-1185">Reference proteome</keyword>
<dbReference type="Pfam" id="PF04326">
    <property type="entry name" value="SLFN_AlbA_2"/>
    <property type="match status" value="1"/>
</dbReference>
<dbReference type="Pfam" id="PF13749">
    <property type="entry name" value="HATPase_c_4"/>
    <property type="match status" value="1"/>
</dbReference>
<keyword evidence="3" id="KW-0067">ATP-binding</keyword>
<dbReference type="GO" id="GO:0005524">
    <property type="term" value="F:ATP binding"/>
    <property type="evidence" value="ECO:0007669"/>
    <property type="project" value="UniProtKB-KW"/>
</dbReference>
<accession>A0ABT7DN74</accession>
<proteinExistence type="predicted"/>
<dbReference type="InterPro" id="IPR049514">
    <property type="entry name" value="Fic-like_C"/>
</dbReference>
<evidence type="ECO:0000313" key="4">
    <source>
        <dbReference type="Proteomes" id="UP001232750"/>
    </source>
</evidence>
<dbReference type="PANTHER" id="PTHR30595:SF6">
    <property type="entry name" value="SCHLAFEN ALBA-2 DOMAIN-CONTAINING PROTEIN"/>
    <property type="match status" value="1"/>
</dbReference>
<sequence>MSSDTDSVLGRIITETTDYEFKVSLEETKPKSWLKSVCGFANGIGGMLAFGVNDDGIAIGLDDAHQTADKISELIGARIDPCPNFHLSAERVDGVVVLLLDVPAGRDCPYFYVGDGTQVAYVRAGSRSLPANASQLRTLSMRGAHVHFDELETQYKREDYSFDILKATYLQRTGDPFEESDFISFGLATRDGALTNAGVLLADQPILRCNRIFCTRWNGLDKTRLDDEVSDDHEYSGCLLRLLREGTNFVERNNVVSWAKTDNDRVETPSYVARAVEEALVNALIHRDYGIGGAEITVFAYDDRLEITSPGGKVDGPLPQNADLEHVDSVRRNPVIADLFQRMRFMERKGSGLKLIRDKTAVAPNYEERFMPRFEDDGRSFRVILWNMNHSTPQVAPQVAPQATPQATPQVAQLVEVLGDDELSLAELMDRFGLTDRKYFRKAYLKPALDSEAIEMTIPTKPTSSNQRYRRTRK</sequence>